<accession>A0ABU2BVB7</accession>
<dbReference type="RefSeq" id="WP_310300714.1">
    <property type="nucleotide sequence ID" value="NZ_BAAAPS010000008.1"/>
</dbReference>
<protein>
    <submittedName>
        <fullName evidence="6">4-hydroxybenzoate polyprenyltransferase</fullName>
    </submittedName>
</protein>
<dbReference type="Proteomes" id="UP001183648">
    <property type="component" value="Unassembled WGS sequence"/>
</dbReference>
<feature type="transmembrane region" description="Helical" evidence="5">
    <location>
        <begin position="43"/>
        <end position="60"/>
    </location>
</feature>
<sequence>MQFRRNPGYVPALALAAHPFQGLAIAAGTALAAVLAGRALREVGVVFVAVLLGRLTYGWLNDVADRHRDIAVERPDKPLAREWVDPGSLTFATAVVVCFVVPLSITTGVVSGIAHLLSVVAAWTYNTRLKTTPLSFLPWAVSFGLLPAYLSYGGWGGDFEGSPPTWPVTLLAALLGVCVHFIDALPDLVVDNRNKLRSLPLVVALRTGAARLLVITSVVTAATVAGLAVAGLTVGLTQ</sequence>
<evidence type="ECO:0000256" key="5">
    <source>
        <dbReference type="SAM" id="Phobius"/>
    </source>
</evidence>
<feature type="transmembrane region" description="Helical" evidence="5">
    <location>
        <begin position="91"/>
        <end position="124"/>
    </location>
</feature>
<dbReference type="InterPro" id="IPR044878">
    <property type="entry name" value="UbiA_sf"/>
</dbReference>
<feature type="transmembrane region" description="Helical" evidence="5">
    <location>
        <begin position="12"/>
        <end position="36"/>
    </location>
</feature>
<reference evidence="6 7" key="1">
    <citation type="submission" date="2023-07" db="EMBL/GenBank/DDBJ databases">
        <title>Sequencing the genomes of 1000 actinobacteria strains.</title>
        <authorList>
            <person name="Klenk H.-P."/>
        </authorList>
    </citation>
    <scope>NUCLEOTIDE SEQUENCE [LARGE SCALE GENOMIC DNA]</scope>
    <source>
        <strain evidence="6 7">DSM 19426</strain>
    </source>
</reference>
<evidence type="ECO:0000313" key="7">
    <source>
        <dbReference type="Proteomes" id="UP001183648"/>
    </source>
</evidence>
<keyword evidence="2 5" id="KW-0812">Transmembrane</keyword>
<evidence type="ECO:0000313" key="6">
    <source>
        <dbReference type="EMBL" id="MDR7361949.1"/>
    </source>
</evidence>
<comment type="caution">
    <text evidence="6">The sequence shown here is derived from an EMBL/GenBank/DDBJ whole genome shotgun (WGS) entry which is preliminary data.</text>
</comment>
<dbReference type="Pfam" id="PF01040">
    <property type="entry name" value="UbiA"/>
    <property type="match status" value="1"/>
</dbReference>
<feature type="transmembrane region" description="Helical" evidence="5">
    <location>
        <begin position="136"/>
        <end position="155"/>
    </location>
</feature>
<proteinExistence type="predicted"/>
<dbReference type="Gene3D" id="1.10.357.140">
    <property type="entry name" value="UbiA prenyltransferase"/>
    <property type="match status" value="1"/>
</dbReference>
<evidence type="ECO:0000256" key="2">
    <source>
        <dbReference type="ARBA" id="ARBA00022692"/>
    </source>
</evidence>
<evidence type="ECO:0000256" key="4">
    <source>
        <dbReference type="ARBA" id="ARBA00023136"/>
    </source>
</evidence>
<name>A0ABU2BVB7_9ACTN</name>
<keyword evidence="4 5" id="KW-0472">Membrane</keyword>
<dbReference type="EMBL" id="JAVDYG010000001">
    <property type="protein sequence ID" value="MDR7361949.1"/>
    <property type="molecule type" value="Genomic_DNA"/>
</dbReference>
<dbReference type="InterPro" id="IPR000537">
    <property type="entry name" value="UbiA_prenyltransferase"/>
</dbReference>
<organism evidence="6 7">
    <name type="scientific">Nocardioides marmoribigeumensis</name>
    <dbReference type="NCBI Taxonomy" id="433649"/>
    <lineage>
        <taxon>Bacteria</taxon>
        <taxon>Bacillati</taxon>
        <taxon>Actinomycetota</taxon>
        <taxon>Actinomycetes</taxon>
        <taxon>Propionibacteriales</taxon>
        <taxon>Nocardioidaceae</taxon>
        <taxon>Nocardioides</taxon>
    </lineage>
</organism>
<comment type="subcellular location">
    <subcellularLocation>
        <location evidence="1">Membrane</location>
        <topology evidence="1">Multi-pass membrane protein</topology>
    </subcellularLocation>
</comment>
<feature type="transmembrane region" description="Helical" evidence="5">
    <location>
        <begin position="167"/>
        <end position="190"/>
    </location>
</feature>
<evidence type="ECO:0000256" key="1">
    <source>
        <dbReference type="ARBA" id="ARBA00004141"/>
    </source>
</evidence>
<keyword evidence="7" id="KW-1185">Reference proteome</keyword>
<keyword evidence="3 5" id="KW-1133">Transmembrane helix</keyword>
<evidence type="ECO:0000256" key="3">
    <source>
        <dbReference type="ARBA" id="ARBA00022989"/>
    </source>
</evidence>
<feature type="transmembrane region" description="Helical" evidence="5">
    <location>
        <begin position="211"/>
        <end position="236"/>
    </location>
</feature>
<gene>
    <name evidence="6" type="ORF">J2S63_001502</name>
</gene>